<sequence length="330" mass="35331">MTVFFICANCVLPIVCVCFPSQFGLANALGLCVQPAIHLKLPSKGQLRSQQRKLICCGALTCLQTHVNPCFIQASLEASPQPLKKDQWHTLDPGEMFSLLPGKHIYQVVAVEERGAEEEIEGTLSNSQNLEESDGEVVVPEEANTSWSAPPSANDKPDRSTLPDRGGPSVCQQSTLVASLEGKSLLLPPSSPARDQPPDGEVSERLDGEMSVPARRIRTLPSWMVAASSGDVKSPSTPKGAGKRGPAKAATTPKPKPKPASQVAAAAAAAAPAAAPAASRATPQWARTRVLSSEEEEEVLEEKEEVVQSAKRWRKRTKSADDEEEEEEEA</sequence>
<feature type="compositionally biased region" description="Acidic residues" evidence="1">
    <location>
        <begin position="321"/>
        <end position="330"/>
    </location>
</feature>
<name>A0A8M1KBS8_CLUHA</name>
<feature type="compositionally biased region" description="Low complexity" evidence="1">
    <location>
        <begin position="247"/>
        <end position="278"/>
    </location>
</feature>
<accession>A0A8M1KBS8</accession>
<feature type="chain" id="PRO_5035447202" evidence="2">
    <location>
        <begin position="29"/>
        <end position="330"/>
    </location>
</feature>
<reference evidence="4" key="1">
    <citation type="submission" date="2025-08" db="UniProtKB">
        <authorList>
            <consortium name="RefSeq"/>
        </authorList>
    </citation>
    <scope>IDENTIFICATION</scope>
</reference>
<dbReference type="GO" id="GO:0005634">
    <property type="term" value="C:nucleus"/>
    <property type="evidence" value="ECO:0007669"/>
    <property type="project" value="TreeGrafter"/>
</dbReference>
<dbReference type="RefSeq" id="XP_042559389.1">
    <property type="nucleotide sequence ID" value="XM_042703455.1"/>
</dbReference>
<evidence type="ECO:0000256" key="1">
    <source>
        <dbReference type="SAM" id="MobiDB-lite"/>
    </source>
</evidence>
<organism evidence="3 4">
    <name type="scientific">Clupea harengus</name>
    <name type="common">Atlantic herring</name>
    <dbReference type="NCBI Taxonomy" id="7950"/>
    <lineage>
        <taxon>Eukaryota</taxon>
        <taxon>Metazoa</taxon>
        <taxon>Chordata</taxon>
        <taxon>Craniata</taxon>
        <taxon>Vertebrata</taxon>
        <taxon>Euteleostomi</taxon>
        <taxon>Actinopterygii</taxon>
        <taxon>Neopterygii</taxon>
        <taxon>Teleostei</taxon>
        <taxon>Clupei</taxon>
        <taxon>Clupeiformes</taxon>
        <taxon>Clupeoidei</taxon>
        <taxon>Clupeidae</taxon>
        <taxon>Clupea</taxon>
    </lineage>
</organism>
<feature type="region of interest" description="Disordered" evidence="1">
    <location>
        <begin position="117"/>
        <end position="330"/>
    </location>
</feature>
<dbReference type="GO" id="GO:0035861">
    <property type="term" value="C:site of double-strand break"/>
    <property type="evidence" value="ECO:0007669"/>
    <property type="project" value="TreeGrafter"/>
</dbReference>
<evidence type="ECO:0000256" key="2">
    <source>
        <dbReference type="SAM" id="SignalP"/>
    </source>
</evidence>
<keyword evidence="2" id="KW-0732">Signal</keyword>
<evidence type="ECO:0000313" key="4">
    <source>
        <dbReference type="RefSeq" id="XP_042559389.1"/>
    </source>
</evidence>
<dbReference type="GeneID" id="116217883"/>
<dbReference type="OrthoDB" id="10256774at2759"/>
<proteinExistence type="predicted"/>
<dbReference type="PANTHER" id="PTHR21315:SF2">
    <property type="entry name" value="APRATAXIN AND PNK-LIKE FACTOR"/>
    <property type="match status" value="1"/>
</dbReference>
<dbReference type="Proteomes" id="UP000515152">
    <property type="component" value="Chromosome 24"/>
</dbReference>
<feature type="signal peptide" evidence="2">
    <location>
        <begin position="1"/>
        <end position="28"/>
    </location>
</feature>
<protein>
    <submittedName>
        <fullName evidence="4">Aprataxin and PNK-like factor isoform X1</fullName>
    </submittedName>
</protein>
<dbReference type="PANTHER" id="PTHR21315">
    <property type="entry name" value="APRATAXIN AND PNK-LIKE FACTOR-RELATED"/>
    <property type="match status" value="1"/>
</dbReference>
<dbReference type="GO" id="GO:0006302">
    <property type="term" value="P:double-strand break repair"/>
    <property type="evidence" value="ECO:0007669"/>
    <property type="project" value="InterPro"/>
</dbReference>
<dbReference type="GO" id="GO:0003906">
    <property type="term" value="F:DNA-(apurinic or apyrimidinic site) endonuclease activity"/>
    <property type="evidence" value="ECO:0007669"/>
    <property type="project" value="InterPro"/>
</dbReference>
<evidence type="ECO:0000313" key="3">
    <source>
        <dbReference type="Proteomes" id="UP000515152"/>
    </source>
</evidence>
<gene>
    <name evidence="4" type="primary">LOC116217883</name>
</gene>
<keyword evidence="3" id="KW-1185">Reference proteome</keyword>
<dbReference type="AlphaFoldDB" id="A0A8M1KBS8"/>
<feature type="compositionally biased region" description="Acidic residues" evidence="1">
    <location>
        <begin position="293"/>
        <end position="304"/>
    </location>
</feature>
<dbReference type="GO" id="GO:0008408">
    <property type="term" value="F:3'-5' exonuclease activity"/>
    <property type="evidence" value="ECO:0007669"/>
    <property type="project" value="InterPro"/>
</dbReference>
<dbReference type="InterPro" id="IPR039253">
    <property type="entry name" value="APLF"/>
</dbReference>